<dbReference type="PANTHER" id="PTHR33376:SF7">
    <property type="entry name" value="C4-DICARBOXYLATE-BINDING PROTEIN DCTB"/>
    <property type="match status" value="1"/>
</dbReference>
<dbReference type="NCBIfam" id="NF037995">
    <property type="entry name" value="TRAP_S1"/>
    <property type="match status" value="1"/>
</dbReference>
<proteinExistence type="inferred from homology"/>
<evidence type="ECO:0000256" key="2">
    <source>
        <dbReference type="ARBA" id="ARBA00022448"/>
    </source>
</evidence>
<evidence type="ECO:0000256" key="4">
    <source>
        <dbReference type="SAM" id="SignalP"/>
    </source>
</evidence>
<organism evidence="5 6">
    <name type="scientific">Oxalicibacterium solurbis</name>
    <dbReference type="NCBI Taxonomy" id="69280"/>
    <lineage>
        <taxon>Bacteria</taxon>
        <taxon>Pseudomonadati</taxon>
        <taxon>Pseudomonadota</taxon>
        <taxon>Betaproteobacteria</taxon>
        <taxon>Burkholderiales</taxon>
        <taxon>Oxalobacteraceae</taxon>
        <taxon>Oxalicibacterium</taxon>
    </lineage>
</organism>
<dbReference type="Proteomes" id="UP000627205">
    <property type="component" value="Unassembled WGS sequence"/>
</dbReference>
<keyword evidence="6" id="KW-1185">Reference proteome</keyword>
<evidence type="ECO:0000256" key="1">
    <source>
        <dbReference type="ARBA" id="ARBA00009023"/>
    </source>
</evidence>
<dbReference type="Gene3D" id="3.40.190.170">
    <property type="entry name" value="Bacterial extracellular solute-binding protein, family 7"/>
    <property type="match status" value="1"/>
</dbReference>
<reference evidence="5" key="1">
    <citation type="journal article" date="2014" name="Int. J. Syst. Evol. Microbiol.">
        <title>Complete genome sequence of Corynebacterium casei LMG S-19264T (=DSM 44701T), isolated from a smear-ripened cheese.</title>
        <authorList>
            <consortium name="US DOE Joint Genome Institute (JGI-PGF)"/>
            <person name="Walter F."/>
            <person name="Albersmeier A."/>
            <person name="Kalinowski J."/>
            <person name="Ruckert C."/>
        </authorList>
    </citation>
    <scope>NUCLEOTIDE SEQUENCE</scope>
    <source>
        <strain evidence="5">CCM 7664</strain>
    </source>
</reference>
<keyword evidence="2" id="KW-0813">Transport</keyword>
<dbReference type="RefSeq" id="WP_188421944.1">
    <property type="nucleotide sequence ID" value="NZ_BMDP01000003.1"/>
</dbReference>
<dbReference type="Pfam" id="PF03480">
    <property type="entry name" value="DctP"/>
    <property type="match status" value="1"/>
</dbReference>
<keyword evidence="3 4" id="KW-0732">Signal</keyword>
<protein>
    <submittedName>
        <fullName evidence="5">C4-dicarboxylate ABC transporter</fullName>
    </submittedName>
</protein>
<dbReference type="AlphaFoldDB" id="A0A8J3AX65"/>
<feature type="signal peptide" evidence="4">
    <location>
        <begin position="1"/>
        <end position="28"/>
    </location>
</feature>
<dbReference type="EMBL" id="BMDP01000003">
    <property type="protein sequence ID" value="GGI55164.1"/>
    <property type="molecule type" value="Genomic_DNA"/>
</dbReference>
<reference evidence="5" key="2">
    <citation type="submission" date="2020-09" db="EMBL/GenBank/DDBJ databases">
        <authorList>
            <person name="Sun Q."/>
            <person name="Sedlacek I."/>
        </authorList>
    </citation>
    <scope>NUCLEOTIDE SEQUENCE</scope>
    <source>
        <strain evidence="5">CCM 7664</strain>
    </source>
</reference>
<dbReference type="GO" id="GO:0015740">
    <property type="term" value="P:C4-dicarboxylate transport"/>
    <property type="evidence" value="ECO:0007669"/>
    <property type="project" value="TreeGrafter"/>
</dbReference>
<comment type="similarity">
    <text evidence="1">Belongs to the bacterial solute-binding protein 7 family.</text>
</comment>
<evidence type="ECO:0000313" key="5">
    <source>
        <dbReference type="EMBL" id="GGI55164.1"/>
    </source>
</evidence>
<name>A0A8J3AX65_9BURK</name>
<dbReference type="GO" id="GO:0055085">
    <property type="term" value="P:transmembrane transport"/>
    <property type="evidence" value="ECO:0007669"/>
    <property type="project" value="InterPro"/>
</dbReference>
<sequence length="341" mass="36952">MRRIFLKSALSSILAGALAVGFSSAAFAAPKVIKISHQFPGGDGPEADFRHRLAVKFAQEVEKRTNGELKFQIYPSASLVKPTGQFSAMQTGALDMTVLPLAYEGGKIPETNLGLMPALVTSYEQGLRWKTAPIGKALSDVVEGKGVKIITWVWQAGGVASKEKAIVEPSDAKGIKIRGGSKDMDLMLKGAGGSITNIPSSEIYNAMQTGVLDAAVTSSTSLLSFRLYEVAKHVTTARKNTFWFMFEPLLMAKSTYDSLTPAQQKIVTEVGADLEKFAMEESKKDDVRLGEVYAKNGAQASDMDDAAFAKWRELAKQTSWKNFAEKVKNGQQLLDMAQAVK</sequence>
<evidence type="ECO:0000313" key="6">
    <source>
        <dbReference type="Proteomes" id="UP000627205"/>
    </source>
</evidence>
<gene>
    <name evidence="5" type="ORF">GCM10011430_23380</name>
</gene>
<comment type="caution">
    <text evidence="5">The sequence shown here is derived from an EMBL/GenBank/DDBJ whole genome shotgun (WGS) entry which is preliminary data.</text>
</comment>
<accession>A0A8J3AX65</accession>
<evidence type="ECO:0000256" key="3">
    <source>
        <dbReference type="ARBA" id="ARBA00022729"/>
    </source>
</evidence>
<dbReference type="PANTHER" id="PTHR33376">
    <property type="match status" value="1"/>
</dbReference>
<feature type="chain" id="PRO_5035234608" evidence="4">
    <location>
        <begin position="29"/>
        <end position="341"/>
    </location>
</feature>
<dbReference type="InterPro" id="IPR018389">
    <property type="entry name" value="DctP_fam"/>
</dbReference>
<dbReference type="InterPro" id="IPR038404">
    <property type="entry name" value="TRAP_DctP_sf"/>
</dbReference>